<proteinExistence type="inferred from homology"/>
<dbReference type="SMART" id="SM00934">
    <property type="entry name" value="OMPdecase"/>
    <property type="match status" value="1"/>
</dbReference>
<dbReference type="InterPro" id="IPR011995">
    <property type="entry name" value="OMPdecase_type-2"/>
</dbReference>
<keyword evidence="5 7" id="KW-0456">Lyase</keyword>
<evidence type="ECO:0000313" key="10">
    <source>
        <dbReference type="Proteomes" id="UP001302486"/>
    </source>
</evidence>
<dbReference type="FunFam" id="3.20.20.70:FF:000157">
    <property type="entry name" value="Orotidine 5'-phosphate decarboxylase"/>
    <property type="match status" value="1"/>
</dbReference>
<dbReference type="AlphaFoldDB" id="A0AA97EJN5"/>
<feature type="active site" description="Proton donor" evidence="7">
    <location>
        <position position="96"/>
    </location>
</feature>
<dbReference type="InterPro" id="IPR001754">
    <property type="entry name" value="OMPdeCOase_dom"/>
</dbReference>
<dbReference type="KEGG" id="hws:RNZ46_09885"/>
<reference evidence="10" key="1">
    <citation type="submission" date="2024-06" db="EMBL/GenBank/DDBJ databases">
        <title>Hwangdonia haimaensis gen. nov., sp. nov., a member of the family Flavobacteriaceae isolated from the haima cold seep.</title>
        <authorList>
            <person name="Li J."/>
        </authorList>
    </citation>
    <scope>NUCLEOTIDE SEQUENCE [LARGE SCALE GENOMIC DNA]</scope>
    <source>
        <strain evidence="10">SCSIO 19198</strain>
    </source>
</reference>
<dbReference type="SUPFAM" id="SSF51366">
    <property type="entry name" value="Ribulose-phoshate binding barrel"/>
    <property type="match status" value="1"/>
</dbReference>
<gene>
    <name evidence="7 9" type="primary">pyrF</name>
    <name evidence="9" type="ORF">RNZ46_09885</name>
</gene>
<evidence type="ECO:0000256" key="7">
    <source>
        <dbReference type="HAMAP-Rule" id="MF_01215"/>
    </source>
</evidence>
<evidence type="ECO:0000256" key="5">
    <source>
        <dbReference type="ARBA" id="ARBA00023239"/>
    </source>
</evidence>
<organism evidence="9 10">
    <name type="scientific">Hwangdonia lutea</name>
    <dbReference type="NCBI Taxonomy" id="3075823"/>
    <lineage>
        <taxon>Bacteria</taxon>
        <taxon>Pseudomonadati</taxon>
        <taxon>Bacteroidota</taxon>
        <taxon>Flavobacteriia</taxon>
        <taxon>Flavobacteriales</taxon>
        <taxon>Flavobacteriaceae</taxon>
        <taxon>Hwangdonia</taxon>
    </lineage>
</organism>
<keyword evidence="3 7" id="KW-0210">Decarboxylase</keyword>
<accession>A0AA97EJN5</accession>
<dbReference type="NCBIfam" id="TIGR02127">
    <property type="entry name" value="pyrF_sub2"/>
    <property type="match status" value="1"/>
</dbReference>
<dbReference type="EMBL" id="CP136521">
    <property type="protein sequence ID" value="WOD42307.1"/>
    <property type="molecule type" value="Genomic_DNA"/>
</dbReference>
<sequence>MTTNQLIQQIKKKKSFLCIGLDVDLNKIPQHLLKEDDPIFSFNKAVIDATHHLCVAYKPNTAFYEAYGLKGWKSLEKTIRYLNEKHPEIFTIADAKRGDIGNTSTMYAKVFLEDLAFDSVTVAPYMGKDSVEPFLAFKDKHTILLALTSNQGAFDFQTKTVDGKALYKQVLETSKTYTNSENLMYVVGATKAEYLADIRQIIPDSFLLVPGVGAQGGSLKEVCKYGMNAQVGLLINSSRGIIYASNETDFAEAAALKASELQKQMAVELSHHFIN</sequence>
<dbReference type="RefSeq" id="WP_316982041.1">
    <property type="nucleotide sequence ID" value="NZ_CP136521.1"/>
</dbReference>
<dbReference type="Gene3D" id="3.20.20.70">
    <property type="entry name" value="Aldolase class I"/>
    <property type="match status" value="1"/>
</dbReference>
<dbReference type="GO" id="GO:0004590">
    <property type="term" value="F:orotidine-5'-phosphate decarboxylase activity"/>
    <property type="evidence" value="ECO:0007669"/>
    <property type="project" value="UniProtKB-UniRule"/>
</dbReference>
<dbReference type="HAMAP" id="MF_01215">
    <property type="entry name" value="OMPdecase_type2"/>
    <property type="match status" value="1"/>
</dbReference>
<dbReference type="Proteomes" id="UP001302486">
    <property type="component" value="Chromosome"/>
</dbReference>
<dbReference type="InterPro" id="IPR011060">
    <property type="entry name" value="RibuloseP-bd_barrel"/>
</dbReference>
<evidence type="ECO:0000259" key="8">
    <source>
        <dbReference type="SMART" id="SM00934"/>
    </source>
</evidence>
<keyword evidence="4 7" id="KW-0665">Pyrimidine biosynthesis</keyword>
<dbReference type="GO" id="GO:0044205">
    <property type="term" value="P:'de novo' UMP biosynthetic process"/>
    <property type="evidence" value="ECO:0007669"/>
    <property type="project" value="UniProtKB-UniRule"/>
</dbReference>
<evidence type="ECO:0000313" key="9">
    <source>
        <dbReference type="EMBL" id="WOD42307.1"/>
    </source>
</evidence>
<evidence type="ECO:0000256" key="3">
    <source>
        <dbReference type="ARBA" id="ARBA00022793"/>
    </source>
</evidence>
<dbReference type="PANTHER" id="PTHR43375">
    <property type="entry name" value="OROTIDINE 5'-PHOSPHATE DECARBOXYLASE"/>
    <property type="match status" value="1"/>
</dbReference>
<comment type="pathway">
    <text evidence="1 7">Pyrimidine metabolism; UMP biosynthesis via de novo pathway; UMP from orotate: step 2/2.</text>
</comment>
<dbReference type="Pfam" id="PF00215">
    <property type="entry name" value="OMPdecase"/>
    <property type="match status" value="1"/>
</dbReference>
<feature type="domain" description="Orotidine 5'-phosphate decarboxylase" evidence="8">
    <location>
        <begin position="16"/>
        <end position="254"/>
    </location>
</feature>
<comment type="similarity">
    <text evidence="2 7">Belongs to the OMP decarboxylase family. Type 2 subfamily.</text>
</comment>
<evidence type="ECO:0000256" key="2">
    <source>
        <dbReference type="ARBA" id="ARBA00008847"/>
    </source>
</evidence>
<keyword evidence="10" id="KW-1185">Reference proteome</keyword>
<dbReference type="GO" id="GO:0006207">
    <property type="term" value="P:'de novo' pyrimidine nucleobase biosynthetic process"/>
    <property type="evidence" value="ECO:0007669"/>
    <property type="project" value="InterPro"/>
</dbReference>
<comment type="catalytic activity">
    <reaction evidence="6 7">
        <text>orotidine 5'-phosphate + H(+) = UMP + CO2</text>
        <dbReference type="Rhea" id="RHEA:11596"/>
        <dbReference type="ChEBI" id="CHEBI:15378"/>
        <dbReference type="ChEBI" id="CHEBI:16526"/>
        <dbReference type="ChEBI" id="CHEBI:57538"/>
        <dbReference type="ChEBI" id="CHEBI:57865"/>
        <dbReference type="EC" id="4.1.1.23"/>
    </reaction>
</comment>
<name>A0AA97EJN5_9FLAO</name>
<evidence type="ECO:0000256" key="6">
    <source>
        <dbReference type="ARBA" id="ARBA00049157"/>
    </source>
</evidence>
<evidence type="ECO:0000256" key="4">
    <source>
        <dbReference type="ARBA" id="ARBA00022975"/>
    </source>
</evidence>
<evidence type="ECO:0000256" key="1">
    <source>
        <dbReference type="ARBA" id="ARBA00004861"/>
    </source>
</evidence>
<dbReference type="CDD" id="cd04725">
    <property type="entry name" value="OMP_decarboxylase_like"/>
    <property type="match status" value="1"/>
</dbReference>
<dbReference type="InterPro" id="IPR013785">
    <property type="entry name" value="Aldolase_TIM"/>
</dbReference>
<dbReference type="PANTHER" id="PTHR43375:SF1">
    <property type="entry name" value="OROTIDINE 5'-PHOSPHATE DECARBOXYLASE"/>
    <property type="match status" value="1"/>
</dbReference>
<dbReference type="EC" id="4.1.1.23" evidence="7"/>
<protein>
    <recommendedName>
        <fullName evidence="7">Orotidine 5'-phosphate decarboxylase</fullName>
        <ecNumber evidence="7">4.1.1.23</ecNumber>
    </recommendedName>
    <alternativeName>
        <fullName evidence="7">OMP decarboxylase</fullName>
        <shortName evidence="7">OMPDCase</shortName>
        <shortName evidence="7">OMPdecase</shortName>
    </alternativeName>
</protein>